<evidence type="ECO:0000313" key="2">
    <source>
        <dbReference type="Proteomes" id="UP000580568"/>
    </source>
</evidence>
<dbReference type="Proteomes" id="UP000580568">
    <property type="component" value="Unassembled WGS sequence"/>
</dbReference>
<dbReference type="RefSeq" id="WP_183278857.1">
    <property type="nucleotide sequence ID" value="NZ_BLZR01000001.1"/>
</dbReference>
<reference evidence="1 2" key="1">
    <citation type="submission" date="2020-07" db="EMBL/GenBank/DDBJ databases">
        <title>A new beta-1,3-glucan-decomposing anaerobic bacterium isolated from anoxic soil subjected to biological soil disinfestation.</title>
        <authorList>
            <person name="Ueki A."/>
            <person name="Tonouchi A."/>
        </authorList>
    </citation>
    <scope>NUCLEOTIDE SEQUENCE [LARGE SCALE GENOMIC DNA]</scope>
    <source>
        <strain evidence="1 2">TW1</strain>
    </source>
</reference>
<gene>
    <name evidence="1" type="ORF">bsdtw1_03614</name>
</gene>
<accession>A0A6V8SL42</accession>
<proteinExistence type="predicted"/>
<organism evidence="1 2">
    <name type="scientific">Clostridium fungisolvens</name>
    <dbReference type="NCBI Taxonomy" id="1604897"/>
    <lineage>
        <taxon>Bacteria</taxon>
        <taxon>Bacillati</taxon>
        <taxon>Bacillota</taxon>
        <taxon>Clostridia</taxon>
        <taxon>Eubacteriales</taxon>
        <taxon>Clostridiaceae</taxon>
        <taxon>Clostridium</taxon>
    </lineage>
</organism>
<comment type="caution">
    <text evidence="1">The sequence shown here is derived from an EMBL/GenBank/DDBJ whole genome shotgun (WGS) entry which is preliminary data.</text>
</comment>
<name>A0A6V8SL42_9CLOT</name>
<dbReference type="EMBL" id="BLZR01000001">
    <property type="protein sequence ID" value="GFP77486.1"/>
    <property type="molecule type" value="Genomic_DNA"/>
</dbReference>
<sequence length="208" mass="23594">MIKNGVNITGICDTDQLSRIACEHIITFSHSDYIYINRRKHPLNQLISTNLAVDISNNEKLELKNKSLLLIQGIKQFTLEYRDDRKRRSVITRNLPFTKAILLQSANSTYKNISLYIIDATLQMLNQEVVLAQTSYLLAFDGDGISEVPPIIINNNPVNSTSIKVEPKQSFEENVEVPSPEKIASKISIPEENIVIDSSKFDIEEEFL</sequence>
<dbReference type="AlphaFoldDB" id="A0A6V8SL42"/>
<protein>
    <submittedName>
        <fullName evidence="1">Uncharacterized protein</fullName>
    </submittedName>
</protein>
<evidence type="ECO:0000313" key="1">
    <source>
        <dbReference type="EMBL" id="GFP77486.1"/>
    </source>
</evidence>
<keyword evidence="2" id="KW-1185">Reference proteome</keyword>